<proteinExistence type="predicted"/>
<gene>
    <name evidence="2" type="ORF">JK358_28395</name>
</gene>
<keyword evidence="3" id="KW-1185">Reference proteome</keyword>
<organism evidence="2 3">
    <name type="scientific">Nocardia acididurans</name>
    <dbReference type="NCBI Taxonomy" id="2802282"/>
    <lineage>
        <taxon>Bacteria</taxon>
        <taxon>Bacillati</taxon>
        <taxon>Actinomycetota</taxon>
        <taxon>Actinomycetes</taxon>
        <taxon>Mycobacteriales</taxon>
        <taxon>Nocardiaceae</taxon>
        <taxon>Nocardia</taxon>
    </lineage>
</organism>
<dbReference type="Proteomes" id="UP000602198">
    <property type="component" value="Unassembled WGS sequence"/>
</dbReference>
<dbReference type="EMBL" id="JAERRJ010000011">
    <property type="protein sequence ID" value="MBL1078334.1"/>
    <property type="molecule type" value="Genomic_DNA"/>
</dbReference>
<comment type="caution">
    <text evidence="2">The sequence shown here is derived from an EMBL/GenBank/DDBJ whole genome shotgun (WGS) entry which is preliminary data.</text>
</comment>
<evidence type="ECO:0000256" key="1">
    <source>
        <dbReference type="SAM" id="MobiDB-lite"/>
    </source>
</evidence>
<accession>A0ABS1MDJ0</accession>
<protein>
    <submittedName>
        <fullName evidence="2">Uncharacterized protein</fullName>
    </submittedName>
</protein>
<dbReference type="RefSeq" id="WP_201953446.1">
    <property type="nucleotide sequence ID" value="NZ_JAERRJ010000011.1"/>
</dbReference>
<evidence type="ECO:0000313" key="3">
    <source>
        <dbReference type="Proteomes" id="UP000602198"/>
    </source>
</evidence>
<evidence type="ECO:0000313" key="2">
    <source>
        <dbReference type="EMBL" id="MBL1078334.1"/>
    </source>
</evidence>
<feature type="compositionally biased region" description="Polar residues" evidence="1">
    <location>
        <begin position="51"/>
        <end position="60"/>
    </location>
</feature>
<name>A0ABS1MDJ0_9NOCA</name>
<sequence length="60" mass="6695">MTTPATRHGTALHLWTEIADRYGSLDAFVTQVRREIDAPTMELPRLDTPQAEVTTPMNLG</sequence>
<reference evidence="2 3" key="1">
    <citation type="submission" date="2021-01" db="EMBL/GenBank/DDBJ databases">
        <title>WGS of actinomycetes isolated from Thailand.</title>
        <authorList>
            <person name="Thawai C."/>
        </authorList>
    </citation>
    <scope>NUCLEOTIDE SEQUENCE [LARGE SCALE GENOMIC DNA]</scope>
    <source>
        <strain evidence="2 3">LPG 2</strain>
    </source>
</reference>
<feature type="region of interest" description="Disordered" evidence="1">
    <location>
        <begin position="40"/>
        <end position="60"/>
    </location>
</feature>